<dbReference type="GO" id="GO:0016702">
    <property type="term" value="F:oxidoreductase activity, acting on single donors with incorporation of molecular oxygen, incorporation of two atoms of oxygen"/>
    <property type="evidence" value="ECO:0007669"/>
    <property type="project" value="InterPro"/>
</dbReference>
<dbReference type="Gene3D" id="2.60.60.20">
    <property type="entry name" value="PLAT/LH2 domain"/>
    <property type="match status" value="1"/>
</dbReference>
<sequence length="236" mass="25973">MLKPHLLTPNSVPFLFFSHGSLLSSHRSSSLGLRPTAVKLRKIGKRRSIRCASGEVQASSVDAVAPIRLKAVVAVKMTVGGLLANLGLSRALDDATDLLGKSLLLELVSAEVDPKTGLEKETIQAYARKGNQDIDDINHECDFTIPKSFGEIGAVLVTNEHHKEMFLKDITFKYSDDATTLKISCNSWVHAKSDNPEKRIFFTNEASLFVTLPPMSYNFPCKYSRIHAKASYIIAI</sequence>
<comment type="caution">
    <text evidence="3">The sequence shown here is derived from an EMBL/GenBank/DDBJ whole genome shotgun (WGS) entry which is preliminary data.</text>
</comment>
<dbReference type="PANTHER" id="PTHR11771">
    <property type="entry name" value="LIPOXYGENASE"/>
    <property type="match status" value="1"/>
</dbReference>
<dbReference type="InterPro" id="IPR000907">
    <property type="entry name" value="LipOase"/>
</dbReference>
<evidence type="ECO:0000259" key="2">
    <source>
        <dbReference type="PROSITE" id="PS50095"/>
    </source>
</evidence>
<dbReference type="InterPro" id="IPR042057">
    <property type="entry name" value="Lipoxy_PLAT/LH2"/>
</dbReference>
<comment type="caution">
    <text evidence="1">Lacks conserved residue(s) required for the propagation of feature annotation.</text>
</comment>
<dbReference type="SMART" id="SM00308">
    <property type="entry name" value="LH2"/>
    <property type="match status" value="1"/>
</dbReference>
<dbReference type="GO" id="GO:0034440">
    <property type="term" value="P:lipid oxidation"/>
    <property type="evidence" value="ECO:0007669"/>
    <property type="project" value="InterPro"/>
</dbReference>
<dbReference type="InterPro" id="IPR001024">
    <property type="entry name" value="PLAT/LH2_dom"/>
</dbReference>
<name>A0A8K0HV62_COCNU</name>
<reference evidence="3" key="1">
    <citation type="journal article" date="2017" name="Gigascience">
        <title>The genome draft of coconut (Cocos nucifera).</title>
        <authorList>
            <person name="Xiao Y."/>
            <person name="Xu P."/>
            <person name="Fan H."/>
            <person name="Baudouin L."/>
            <person name="Xia W."/>
            <person name="Bocs S."/>
            <person name="Xu J."/>
            <person name="Li Q."/>
            <person name="Guo A."/>
            <person name="Zhou L."/>
            <person name="Li J."/>
            <person name="Wu Y."/>
            <person name="Ma Z."/>
            <person name="Armero A."/>
            <person name="Issali A.E."/>
            <person name="Liu N."/>
            <person name="Peng M."/>
            <person name="Yang Y."/>
        </authorList>
    </citation>
    <scope>NUCLEOTIDE SEQUENCE</scope>
    <source>
        <tissue evidence="3">Spear leaf of Hainan Tall coconut</tissue>
    </source>
</reference>
<protein>
    <submittedName>
        <fullName evidence="3">Linoleate 13S-lipoxygenase 2-1, chloroplastic-like</fullName>
    </submittedName>
</protein>
<evidence type="ECO:0000313" key="4">
    <source>
        <dbReference type="Proteomes" id="UP000797356"/>
    </source>
</evidence>
<dbReference type="CDD" id="cd01751">
    <property type="entry name" value="PLAT_LH2"/>
    <property type="match status" value="1"/>
</dbReference>
<proteinExistence type="predicted"/>
<dbReference type="GO" id="GO:0046872">
    <property type="term" value="F:metal ion binding"/>
    <property type="evidence" value="ECO:0007669"/>
    <property type="project" value="InterPro"/>
</dbReference>
<feature type="domain" description="PLAT" evidence="2">
    <location>
        <begin position="71"/>
        <end position="203"/>
    </location>
</feature>
<dbReference type="EMBL" id="CM017872">
    <property type="protein sequence ID" value="KAG1327196.1"/>
    <property type="molecule type" value="Genomic_DNA"/>
</dbReference>
<organism evidence="3 4">
    <name type="scientific">Cocos nucifera</name>
    <name type="common">Coconut palm</name>
    <dbReference type="NCBI Taxonomy" id="13894"/>
    <lineage>
        <taxon>Eukaryota</taxon>
        <taxon>Viridiplantae</taxon>
        <taxon>Streptophyta</taxon>
        <taxon>Embryophyta</taxon>
        <taxon>Tracheophyta</taxon>
        <taxon>Spermatophyta</taxon>
        <taxon>Magnoliopsida</taxon>
        <taxon>Liliopsida</taxon>
        <taxon>Arecaceae</taxon>
        <taxon>Arecoideae</taxon>
        <taxon>Cocoseae</taxon>
        <taxon>Attaleinae</taxon>
        <taxon>Cocos</taxon>
    </lineage>
</organism>
<dbReference type="Pfam" id="PF01477">
    <property type="entry name" value="PLAT"/>
    <property type="match status" value="1"/>
</dbReference>
<gene>
    <name evidence="3" type="ORF">COCNU_01G011300</name>
</gene>
<dbReference type="SUPFAM" id="SSF49723">
    <property type="entry name" value="Lipase/lipooxygenase domain (PLAT/LH2 domain)"/>
    <property type="match status" value="1"/>
</dbReference>
<dbReference type="InterPro" id="IPR036392">
    <property type="entry name" value="PLAT/LH2_dom_sf"/>
</dbReference>
<dbReference type="PROSITE" id="PS50095">
    <property type="entry name" value="PLAT"/>
    <property type="match status" value="1"/>
</dbReference>
<evidence type="ECO:0000256" key="1">
    <source>
        <dbReference type="PROSITE-ProRule" id="PRU00152"/>
    </source>
</evidence>
<accession>A0A8K0HV62</accession>
<keyword evidence="4" id="KW-1185">Reference proteome</keyword>
<dbReference type="OrthoDB" id="407298at2759"/>
<dbReference type="AlphaFoldDB" id="A0A8K0HV62"/>
<reference evidence="3" key="2">
    <citation type="submission" date="2019-07" db="EMBL/GenBank/DDBJ databases">
        <authorList>
            <person name="Yang Y."/>
            <person name="Bocs S."/>
            <person name="Baudouin L."/>
        </authorList>
    </citation>
    <scope>NUCLEOTIDE SEQUENCE</scope>
    <source>
        <tissue evidence="3">Spear leaf of Hainan Tall coconut</tissue>
    </source>
</reference>
<evidence type="ECO:0000313" key="3">
    <source>
        <dbReference type="EMBL" id="KAG1327196.1"/>
    </source>
</evidence>
<dbReference type="Proteomes" id="UP000797356">
    <property type="component" value="Chromosome 1"/>
</dbReference>